<evidence type="ECO:0000313" key="2">
    <source>
        <dbReference type="EMBL" id="CAG8450472.1"/>
    </source>
</evidence>
<dbReference type="Proteomes" id="UP000789396">
    <property type="component" value="Unassembled WGS sequence"/>
</dbReference>
<dbReference type="EMBL" id="CAJVPZ010000036">
    <property type="protein sequence ID" value="CAG8450472.1"/>
    <property type="molecule type" value="Genomic_DNA"/>
</dbReference>
<comment type="caution">
    <text evidence="2">The sequence shown here is derived from an EMBL/GenBank/DDBJ whole genome shotgun (WGS) entry which is preliminary data.</text>
</comment>
<gene>
    <name evidence="1" type="ORF">RFULGI_LOCUS202</name>
    <name evidence="2" type="ORF">RFULGI_LOCUS205</name>
</gene>
<proteinExistence type="predicted"/>
<evidence type="ECO:0000313" key="3">
    <source>
        <dbReference type="Proteomes" id="UP000789396"/>
    </source>
</evidence>
<feature type="non-terminal residue" evidence="2">
    <location>
        <position position="52"/>
    </location>
</feature>
<evidence type="ECO:0000313" key="1">
    <source>
        <dbReference type="EMBL" id="CAG8450436.1"/>
    </source>
</evidence>
<protein>
    <submittedName>
        <fullName evidence="1">15541_t:CDS:1</fullName>
    </submittedName>
    <submittedName>
        <fullName evidence="2">15544_t:CDS:1</fullName>
    </submittedName>
</protein>
<accession>A0A9N8YQY7</accession>
<sequence>MAKFKNVSIAKSRTHYAEKLMLPPRDIVFPFAYYHLHRMEAQLASETHQAKY</sequence>
<organism evidence="2 3">
    <name type="scientific">Racocetra fulgida</name>
    <dbReference type="NCBI Taxonomy" id="60492"/>
    <lineage>
        <taxon>Eukaryota</taxon>
        <taxon>Fungi</taxon>
        <taxon>Fungi incertae sedis</taxon>
        <taxon>Mucoromycota</taxon>
        <taxon>Glomeromycotina</taxon>
        <taxon>Glomeromycetes</taxon>
        <taxon>Diversisporales</taxon>
        <taxon>Gigasporaceae</taxon>
        <taxon>Racocetra</taxon>
    </lineage>
</organism>
<keyword evidence="3" id="KW-1185">Reference proteome</keyword>
<dbReference type="AlphaFoldDB" id="A0A9N8YQY7"/>
<dbReference type="EMBL" id="CAJVPZ010000036">
    <property type="protein sequence ID" value="CAG8450436.1"/>
    <property type="molecule type" value="Genomic_DNA"/>
</dbReference>
<name>A0A9N8YQY7_9GLOM</name>
<reference evidence="2" key="1">
    <citation type="submission" date="2021-06" db="EMBL/GenBank/DDBJ databases">
        <authorList>
            <person name="Kallberg Y."/>
            <person name="Tangrot J."/>
            <person name="Rosling A."/>
        </authorList>
    </citation>
    <scope>NUCLEOTIDE SEQUENCE</scope>
    <source>
        <strain evidence="2">IN212</strain>
    </source>
</reference>